<evidence type="ECO:0000259" key="2">
    <source>
        <dbReference type="Pfam" id="PF25200"/>
    </source>
</evidence>
<evidence type="ECO:0000313" key="4">
    <source>
        <dbReference type="EMBL" id="RHH84713.1"/>
    </source>
</evidence>
<dbReference type="Pfam" id="PF25200">
    <property type="entry name" value="DUF7833"/>
    <property type="match status" value="1"/>
</dbReference>
<evidence type="ECO:0000313" key="3">
    <source>
        <dbReference type="EMBL" id="RGS17056.1"/>
    </source>
</evidence>
<accession>A0A414YF05</accession>
<proteinExistence type="predicted"/>
<evidence type="ECO:0000313" key="6">
    <source>
        <dbReference type="Proteomes" id="UP000284548"/>
    </source>
</evidence>
<evidence type="ECO:0000256" key="1">
    <source>
        <dbReference type="SAM" id="MobiDB-lite"/>
    </source>
</evidence>
<feature type="region of interest" description="Disordered" evidence="1">
    <location>
        <begin position="410"/>
        <end position="445"/>
    </location>
</feature>
<dbReference type="AlphaFoldDB" id="A0A414YF05"/>
<dbReference type="EMBL" id="QRVA01000009">
    <property type="protein sequence ID" value="RGS17056.1"/>
    <property type="molecule type" value="Genomic_DNA"/>
</dbReference>
<name>A0A414YF05_9BACT</name>
<dbReference type="Proteomes" id="UP000283872">
    <property type="component" value="Unassembled WGS sequence"/>
</dbReference>
<evidence type="ECO:0000313" key="5">
    <source>
        <dbReference type="Proteomes" id="UP000283872"/>
    </source>
</evidence>
<dbReference type="RefSeq" id="WP_118085728.1">
    <property type="nucleotide sequence ID" value="NZ_QRKB01000002.1"/>
</dbReference>
<feature type="compositionally biased region" description="Polar residues" evidence="1">
    <location>
        <begin position="410"/>
        <end position="425"/>
    </location>
</feature>
<feature type="domain" description="DUF7833" evidence="2">
    <location>
        <begin position="345"/>
        <end position="403"/>
    </location>
</feature>
<protein>
    <recommendedName>
        <fullName evidence="2">DUF7833 domain-containing protein</fullName>
    </recommendedName>
</protein>
<reference evidence="5 6" key="1">
    <citation type="submission" date="2018-08" db="EMBL/GenBank/DDBJ databases">
        <title>A genome reference for cultivated species of the human gut microbiota.</title>
        <authorList>
            <person name="Zou Y."/>
            <person name="Xue W."/>
            <person name="Luo G."/>
        </authorList>
    </citation>
    <scope>NUCLEOTIDE SEQUENCE [LARGE SCALE GENOMIC DNA]</scope>
    <source>
        <strain evidence="3 5">AF24-12</strain>
        <strain evidence="4 6">AM16-54</strain>
    </source>
</reference>
<gene>
    <name evidence="4" type="ORF">DW192_01680</name>
    <name evidence="3" type="ORF">DWY11_05365</name>
</gene>
<sequence length="445" mass="51117">MNIADNSWIKLPRNFVNWSWYHDANMVQLYLYLLLNANVYDVKYNDITIKRGECLVSLNTLSKETGISLKSLRTSLARLQRTKEIEYKKLKHGRIIILVDFNKFQPVGIDENAPDWIKLYRKICDWGWYHEPNMVHLYVYFMLKAKLVVGNNGTSEAWQLNTTLRLLTKATGISERSIRTCLTRLQRTGEIEYLPGVSHKQSIITICNYDSYQKKNFSDGTMVAQDGHNLIESKSNTKEGAITTQNNGDTNNYKTASYSSTRFQDGTMVAQGGQDIGTTLAQDGQEFGSTWATQKEYKNKRIKEIKNIDGDIAHVREGDFVEVLEVTDVKKENEQKKSSKESFAELVKVEAAWLAAIQKKYKLSTSEEVKNKVDEFEIELVCRGKDKHEDMKDFKCHFCDWLEKNLRTINQPQASNRSPSPTSERWSGEKFVPKSSEGGIYEGNF</sequence>
<dbReference type="EMBL" id="QRKB01000002">
    <property type="protein sequence ID" value="RHH84713.1"/>
    <property type="molecule type" value="Genomic_DNA"/>
</dbReference>
<comment type="caution">
    <text evidence="4">The sequence shown here is derived from an EMBL/GenBank/DDBJ whole genome shotgun (WGS) entry which is preliminary data.</text>
</comment>
<dbReference type="Proteomes" id="UP000284548">
    <property type="component" value="Unassembled WGS sequence"/>
</dbReference>
<dbReference type="InterPro" id="IPR057155">
    <property type="entry name" value="DUF7833"/>
</dbReference>
<organism evidence="4 6">
    <name type="scientific">Segatella copri</name>
    <dbReference type="NCBI Taxonomy" id="165179"/>
    <lineage>
        <taxon>Bacteria</taxon>
        <taxon>Pseudomonadati</taxon>
        <taxon>Bacteroidota</taxon>
        <taxon>Bacteroidia</taxon>
        <taxon>Bacteroidales</taxon>
        <taxon>Prevotellaceae</taxon>
        <taxon>Segatella</taxon>
    </lineage>
</organism>